<protein>
    <recommendedName>
        <fullName evidence="2">Reverse transcriptase/retrotransposon-derived protein RNase H-like domain-containing protein</fullName>
    </recommendedName>
</protein>
<dbReference type="InterPro" id="IPR036397">
    <property type="entry name" value="RNaseH_sf"/>
</dbReference>
<dbReference type="InterPro" id="IPR043502">
    <property type="entry name" value="DNA/RNA_pol_sf"/>
</dbReference>
<dbReference type="PANTHER" id="PTHR48475:SF2">
    <property type="entry name" value="RIBONUCLEASE H"/>
    <property type="match status" value="1"/>
</dbReference>
<evidence type="ECO:0000256" key="1">
    <source>
        <dbReference type="SAM" id="MobiDB-lite"/>
    </source>
</evidence>
<dbReference type="InterPro" id="IPR041577">
    <property type="entry name" value="RT_RNaseH_2"/>
</dbReference>
<proteinExistence type="predicted"/>
<dbReference type="CDD" id="cd00303">
    <property type="entry name" value="retropepsin_like"/>
    <property type="match status" value="1"/>
</dbReference>
<name>A0AAW2U5A6_9LAMI</name>
<sequence length="853" mass="96887">MNKRAPKTVAFLFTICQKENESLRDYMQRFVEAVHEVPHVNHELLASIVQQNLLPGRFKESIAGKSPNTMEDLLMRSPKYIRIEESNASDPSHSIKRKGQEEEKERKRRNQPQTPIPAQPPNGDNLPTARVIAVISGGPAGGDSANARKILVRAAKGNQWQTPTQVLNVNLEQQEKISFSRQDLDPLRNQNNDAFFISATLSNFWVKKVLVDSGSSADIIFYDTYAQLGIDNVQLRKVNTQLTGFSSEMIEPLGEVMLPLSLSFYLKRSTKMVKFLVVKAPSTYNIILGRPSLNILRAIASTYHMKLKFPTLDGVGEATGDERMAQECYANTLKRSREKLGEDPTNEKGKRKLTEVNHGARGPPPPEDALESSGTKRVEAIEELKVINLSQESKEKTTRIGTVMSPAIERHLTQFLKENNEVFTWSMTDLHGISPNIITHRLSVNPDTKPVKQKKRMFGVERSQAIKEEVDKVLKAKYIRPVQYPKWLANVVCVPRLQPNSAGTRGPRKSEFHHGSRRFLLQRHAVRVEKCGSGIPTTCQPYVLKSDWMKHRDNGLPFFKVLRGVGKFEWNKTSQDAFDDLKRYLVLPPLLTKHKTRETLYLYLAVSESAVSAVLVRQECKEHHPVYYVSKVLQGAETRYSQIEKLALSLVIAARKLRPYFQSHQVVVLTNHPLKQVLANPELSGRMVKWAVELSEFGVEFCPRPVQGSYEARDEKMGKYFMKEKSMLEKFQEVSVIQVLRANNAVADQLAKLASSMAAIQNRKITFLSSQRAAVEEQEEIMCADPTHISWKEDVVRFITTGIKPENENEKTKREKGIPLRHDRWETIQVWFLSAIPEMLNSQRGELCFVGNT</sequence>
<dbReference type="InterPro" id="IPR021109">
    <property type="entry name" value="Peptidase_aspartic_dom_sf"/>
</dbReference>
<dbReference type="EMBL" id="JACGWN010000013">
    <property type="protein sequence ID" value="KAL0412009.1"/>
    <property type="molecule type" value="Genomic_DNA"/>
</dbReference>
<evidence type="ECO:0000313" key="3">
    <source>
        <dbReference type="EMBL" id="KAL0412009.1"/>
    </source>
</evidence>
<dbReference type="SUPFAM" id="SSF56672">
    <property type="entry name" value="DNA/RNA polymerases"/>
    <property type="match status" value="2"/>
</dbReference>
<organism evidence="3">
    <name type="scientific">Sesamum latifolium</name>
    <dbReference type="NCBI Taxonomy" id="2727402"/>
    <lineage>
        <taxon>Eukaryota</taxon>
        <taxon>Viridiplantae</taxon>
        <taxon>Streptophyta</taxon>
        <taxon>Embryophyta</taxon>
        <taxon>Tracheophyta</taxon>
        <taxon>Spermatophyta</taxon>
        <taxon>Magnoliopsida</taxon>
        <taxon>eudicotyledons</taxon>
        <taxon>Gunneridae</taxon>
        <taxon>Pentapetalae</taxon>
        <taxon>asterids</taxon>
        <taxon>lamiids</taxon>
        <taxon>Lamiales</taxon>
        <taxon>Pedaliaceae</taxon>
        <taxon>Sesamum</taxon>
    </lineage>
</organism>
<dbReference type="PANTHER" id="PTHR48475">
    <property type="entry name" value="RIBONUCLEASE H"/>
    <property type="match status" value="1"/>
</dbReference>
<accession>A0AAW2U5A6</accession>
<feature type="region of interest" description="Disordered" evidence="1">
    <location>
        <begin position="83"/>
        <end position="127"/>
    </location>
</feature>
<dbReference type="Gene3D" id="2.40.70.10">
    <property type="entry name" value="Acid Proteases"/>
    <property type="match status" value="1"/>
</dbReference>
<reference evidence="3" key="2">
    <citation type="journal article" date="2024" name="Plant">
        <title>Genomic evolution and insights into agronomic trait innovations of Sesamum species.</title>
        <authorList>
            <person name="Miao H."/>
            <person name="Wang L."/>
            <person name="Qu L."/>
            <person name="Liu H."/>
            <person name="Sun Y."/>
            <person name="Le M."/>
            <person name="Wang Q."/>
            <person name="Wei S."/>
            <person name="Zheng Y."/>
            <person name="Lin W."/>
            <person name="Duan Y."/>
            <person name="Cao H."/>
            <person name="Xiong S."/>
            <person name="Wang X."/>
            <person name="Wei L."/>
            <person name="Li C."/>
            <person name="Ma Q."/>
            <person name="Ju M."/>
            <person name="Zhao R."/>
            <person name="Li G."/>
            <person name="Mu C."/>
            <person name="Tian Q."/>
            <person name="Mei H."/>
            <person name="Zhang T."/>
            <person name="Gao T."/>
            <person name="Zhang H."/>
        </authorList>
    </citation>
    <scope>NUCLEOTIDE SEQUENCE</scope>
    <source>
        <strain evidence="3">KEN1</strain>
    </source>
</reference>
<dbReference type="Gene3D" id="3.30.420.10">
    <property type="entry name" value="Ribonuclease H-like superfamily/Ribonuclease H"/>
    <property type="match status" value="1"/>
</dbReference>
<feature type="region of interest" description="Disordered" evidence="1">
    <location>
        <begin position="335"/>
        <end position="374"/>
    </location>
</feature>
<dbReference type="GO" id="GO:0003676">
    <property type="term" value="F:nucleic acid binding"/>
    <property type="evidence" value="ECO:0007669"/>
    <property type="project" value="InterPro"/>
</dbReference>
<evidence type="ECO:0000259" key="2">
    <source>
        <dbReference type="Pfam" id="PF17919"/>
    </source>
</evidence>
<feature type="domain" description="Reverse transcriptase/retrotransposon-derived protein RNase H-like" evidence="2">
    <location>
        <begin position="570"/>
        <end position="668"/>
    </location>
</feature>
<dbReference type="Pfam" id="PF17919">
    <property type="entry name" value="RT_RNaseH_2"/>
    <property type="match status" value="1"/>
</dbReference>
<dbReference type="AlphaFoldDB" id="A0AAW2U5A6"/>
<gene>
    <name evidence="3" type="ORF">Slati_3790600</name>
</gene>
<feature type="compositionally biased region" description="Basic and acidic residues" evidence="1">
    <location>
        <begin position="338"/>
        <end position="355"/>
    </location>
</feature>
<comment type="caution">
    <text evidence="3">The sequence shown here is derived from an EMBL/GenBank/DDBJ whole genome shotgun (WGS) entry which is preliminary data.</text>
</comment>
<reference evidence="3" key="1">
    <citation type="submission" date="2020-06" db="EMBL/GenBank/DDBJ databases">
        <authorList>
            <person name="Li T."/>
            <person name="Hu X."/>
            <person name="Zhang T."/>
            <person name="Song X."/>
            <person name="Zhang H."/>
            <person name="Dai N."/>
            <person name="Sheng W."/>
            <person name="Hou X."/>
            <person name="Wei L."/>
        </authorList>
    </citation>
    <scope>NUCLEOTIDE SEQUENCE</scope>
    <source>
        <strain evidence="3">KEN1</strain>
        <tissue evidence="3">Leaf</tissue>
    </source>
</reference>
<dbReference type="Gene3D" id="3.10.10.10">
    <property type="entry name" value="HIV Type 1 Reverse Transcriptase, subunit A, domain 1"/>
    <property type="match status" value="1"/>
</dbReference>